<sequence length="71" mass="7394">MSSLSINSNLGTLLDNEASKSILEKHLPGISAHPQVAMGRGFALKMVAGFSNGLITNEALDKIDADLKALG</sequence>
<evidence type="ECO:0000313" key="2">
    <source>
        <dbReference type="Proteomes" id="UP001165263"/>
    </source>
</evidence>
<name>A0ABT2BZF2_9BURK</name>
<accession>A0ABT2BZF2</accession>
<evidence type="ECO:0000313" key="1">
    <source>
        <dbReference type="EMBL" id="MCS0630519.1"/>
    </source>
</evidence>
<comment type="caution">
    <text evidence="1">The sequence shown here is derived from an EMBL/GenBank/DDBJ whole genome shotgun (WGS) entry which is preliminary data.</text>
</comment>
<organism evidence="1 2">
    <name type="scientific">Telluria mixta</name>
    <dbReference type="NCBI Taxonomy" id="34071"/>
    <lineage>
        <taxon>Bacteria</taxon>
        <taxon>Pseudomonadati</taxon>
        <taxon>Pseudomonadota</taxon>
        <taxon>Betaproteobacteria</taxon>
        <taxon>Burkholderiales</taxon>
        <taxon>Oxalobacteraceae</taxon>
        <taxon>Telluria group</taxon>
        <taxon>Telluria</taxon>
    </lineage>
</organism>
<dbReference type="RefSeq" id="WP_259449622.1">
    <property type="nucleotide sequence ID" value="NZ_CP119520.1"/>
</dbReference>
<protein>
    <submittedName>
        <fullName evidence="1">Uncharacterized protein</fullName>
    </submittedName>
</protein>
<gene>
    <name evidence="1" type="ORF">NX786_14360</name>
</gene>
<dbReference type="EMBL" id="JANUHC010000004">
    <property type="protein sequence ID" value="MCS0630519.1"/>
    <property type="molecule type" value="Genomic_DNA"/>
</dbReference>
<reference evidence="1" key="1">
    <citation type="submission" date="2022-08" db="EMBL/GenBank/DDBJ databases">
        <title>Reclassification of Massilia species as members of the genera Telluria, Duganella, Pseudoduganella, Mokoshia gen. nov. and Zemynaea gen. nov. using orthogonal and non-orthogonal genome-based approaches.</title>
        <authorList>
            <person name="Bowman J.P."/>
        </authorList>
    </citation>
    <scope>NUCLEOTIDE SEQUENCE</scope>
    <source>
        <strain evidence="1">LMG 11547</strain>
    </source>
</reference>
<dbReference type="Proteomes" id="UP001165263">
    <property type="component" value="Unassembled WGS sequence"/>
</dbReference>
<proteinExistence type="predicted"/>
<keyword evidence="2" id="KW-1185">Reference proteome</keyword>